<dbReference type="Pfam" id="PF03935">
    <property type="entry name" value="SKN1_KRE6_Sbg1"/>
    <property type="match status" value="1"/>
</dbReference>
<name>A0A9P6H5X9_9AGAM</name>
<dbReference type="AlphaFoldDB" id="A0A9P6H5X9"/>
<organism evidence="12 13">
    <name type="scientific">Thelephora terrestris</name>
    <dbReference type="NCBI Taxonomy" id="56493"/>
    <lineage>
        <taxon>Eukaryota</taxon>
        <taxon>Fungi</taxon>
        <taxon>Dikarya</taxon>
        <taxon>Basidiomycota</taxon>
        <taxon>Agaricomycotina</taxon>
        <taxon>Agaricomycetes</taxon>
        <taxon>Thelephorales</taxon>
        <taxon>Thelephoraceae</taxon>
        <taxon>Thelephora</taxon>
    </lineage>
</organism>
<accession>A0A9P6H5X9</accession>
<feature type="region of interest" description="Disordered" evidence="9">
    <location>
        <begin position="322"/>
        <end position="343"/>
    </location>
</feature>
<reference evidence="12" key="2">
    <citation type="submission" date="2020-11" db="EMBL/GenBank/DDBJ databases">
        <authorList>
            <consortium name="DOE Joint Genome Institute"/>
            <person name="Kuo A."/>
            <person name="Miyauchi S."/>
            <person name="Kiss E."/>
            <person name="Drula E."/>
            <person name="Kohler A."/>
            <person name="Sanchez-Garcia M."/>
            <person name="Andreopoulos B."/>
            <person name="Barry K.W."/>
            <person name="Bonito G."/>
            <person name="Buee M."/>
            <person name="Carver A."/>
            <person name="Chen C."/>
            <person name="Cichocki N."/>
            <person name="Clum A."/>
            <person name="Culley D."/>
            <person name="Crous P.W."/>
            <person name="Fauchery L."/>
            <person name="Girlanda M."/>
            <person name="Hayes R."/>
            <person name="Keri Z."/>
            <person name="Labutti K."/>
            <person name="Lipzen A."/>
            <person name="Lombard V."/>
            <person name="Magnuson J."/>
            <person name="Maillard F."/>
            <person name="Morin E."/>
            <person name="Murat C."/>
            <person name="Nolan M."/>
            <person name="Ohm R."/>
            <person name="Pangilinan J."/>
            <person name="Pereira M."/>
            <person name="Perotto S."/>
            <person name="Peter M."/>
            <person name="Riley R."/>
            <person name="Sitrit Y."/>
            <person name="Stielow B."/>
            <person name="Szollosi G."/>
            <person name="Zifcakova L."/>
            <person name="Stursova M."/>
            <person name="Spatafora J.W."/>
            <person name="Tedersoo L."/>
            <person name="Vaario L.-M."/>
            <person name="Yamada A."/>
            <person name="Yan M."/>
            <person name="Wang P."/>
            <person name="Xu J."/>
            <person name="Bruns T."/>
            <person name="Baldrian P."/>
            <person name="Vilgalys R."/>
            <person name="Henrissat B."/>
            <person name="Grigoriev I.V."/>
            <person name="Hibbett D."/>
            <person name="Nagy L.G."/>
            <person name="Martin F.M."/>
        </authorList>
    </citation>
    <scope>NUCLEOTIDE SEQUENCE</scope>
    <source>
        <strain evidence="12">UH-Tt-Lm1</strain>
    </source>
</reference>
<keyword evidence="13" id="KW-1185">Reference proteome</keyword>
<feature type="region of interest" description="Disordered" evidence="9">
    <location>
        <begin position="1"/>
        <end position="78"/>
    </location>
</feature>
<keyword evidence="5 10" id="KW-1133">Transmembrane helix</keyword>
<dbReference type="GO" id="GO:0031505">
    <property type="term" value="P:fungal-type cell wall organization"/>
    <property type="evidence" value="ECO:0007669"/>
    <property type="project" value="TreeGrafter"/>
</dbReference>
<keyword evidence="6 10" id="KW-0472">Membrane</keyword>
<dbReference type="FunFam" id="2.60.120.200:FF:000140">
    <property type="entry name" value="Beta-glucan synthesis-associated protein"/>
    <property type="match status" value="1"/>
</dbReference>
<evidence type="ECO:0000256" key="4">
    <source>
        <dbReference type="ARBA" id="ARBA00022968"/>
    </source>
</evidence>
<dbReference type="InterPro" id="IPR013320">
    <property type="entry name" value="ConA-like_dom_sf"/>
</dbReference>
<evidence type="ECO:0000256" key="1">
    <source>
        <dbReference type="ARBA" id="ARBA00004606"/>
    </source>
</evidence>
<feature type="compositionally biased region" description="Polar residues" evidence="9">
    <location>
        <begin position="64"/>
        <end position="75"/>
    </location>
</feature>
<feature type="compositionally biased region" description="Low complexity" evidence="9">
    <location>
        <begin position="52"/>
        <end position="63"/>
    </location>
</feature>
<evidence type="ECO:0000256" key="3">
    <source>
        <dbReference type="ARBA" id="ARBA00022692"/>
    </source>
</evidence>
<dbReference type="GO" id="GO:0005789">
    <property type="term" value="C:endoplasmic reticulum membrane"/>
    <property type="evidence" value="ECO:0007669"/>
    <property type="project" value="TreeGrafter"/>
</dbReference>
<dbReference type="InterPro" id="IPR000757">
    <property type="entry name" value="Beta-glucanase-like"/>
</dbReference>
<feature type="domain" description="GH16" evidence="11">
    <location>
        <begin position="181"/>
        <end position="545"/>
    </location>
</feature>
<keyword evidence="4" id="KW-0735">Signal-anchor</keyword>
<dbReference type="PROSITE" id="PS51762">
    <property type="entry name" value="GH16_2"/>
    <property type="match status" value="1"/>
</dbReference>
<evidence type="ECO:0000256" key="10">
    <source>
        <dbReference type="SAM" id="Phobius"/>
    </source>
</evidence>
<evidence type="ECO:0000313" key="12">
    <source>
        <dbReference type="EMBL" id="KAF9778750.1"/>
    </source>
</evidence>
<evidence type="ECO:0000256" key="9">
    <source>
        <dbReference type="SAM" id="MobiDB-lite"/>
    </source>
</evidence>
<evidence type="ECO:0000256" key="8">
    <source>
        <dbReference type="ARBA" id="ARBA00023316"/>
    </source>
</evidence>
<feature type="compositionally biased region" description="Basic and acidic residues" evidence="9">
    <location>
        <begin position="41"/>
        <end position="51"/>
    </location>
</feature>
<dbReference type="GO" id="GO:0006078">
    <property type="term" value="P:(1-&gt;6)-beta-D-glucan biosynthetic process"/>
    <property type="evidence" value="ECO:0007669"/>
    <property type="project" value="TreeGrafter"/>
</dbReference>
<sequence length="592" mass="65476">MGSSTGRFTASGNSETSITSTNEKLISSSVGHQQLSYQTHTDPEQDRERYRIYQQQQQRQQPQAINPPTISTNTVPPYKWDVKDPDLDDALHNPDPIRDARLDRSFTCCSGRGWANVVALLVLTIGLLTLFGAYPIIDAVTRTAKDKSGYNSVNSTGQINKFPNFPSLVDDDTPTSALTRVGSDGRTYNLVFSDEFNRDGRTFYPGDDPYWEAVDLHYWPTGDVEWYDPGQITTANGKLVISMERKNIHNLNYASGMLQGWNKFCFTTGYVEVSVSLPGSVNAQGFWPGIWSMGNLGRAGYGATTEGMWPYSYDTCDLGTFPNQTAPDGTPPQARTGGTGGGPLSYLPGQRVSSCTCPGSDHPGPSVDAGRNAPEIDVLEAQIDAVDHIGQVSQSFQVAPFNYQYQFNENSPATTIYNTSNTAINTYMGAQYQQAVSAVSNIDSSNYGGTGYTTYGYEYWSNPSRRQDGYITWYSEGQQTWKITPDAVGPDSTARISGRIIPEEPMYLIMNFGMSQGFQPIDLTHLVFPAAMYIDYVRVYQRDDAPGIGCSPDNYPTETYINNHLNAYSNPNLTTWNQAGYYFPRNSLYNGC</sequence>
<feature type="compositionally biased region" description="Polar residues" evidence="9">
    <location>
        <begin position="1"/>
        <end position="40"/>
    </location>
</feature>
<protein>
    <submittedName>
        <fullName evidence="12">Glycoside hydrolase family 16 protein</fullName>
    </submittedName>
</protein>
<comment type="subcellular location">
    <subcellularLocation>
        <location evidence="1">Membrane</location>
        <topology evidence="1">Single-pass type II membrane protein</topology>
    </subcellularLocation>
</comment>
<gene>
    <name evidence="12" type="ORF">BJ322DRAFT_1014370</name>
</gene>
<dbReference type="PANTHER" id="PTHR31361">
    <property type="entry name" value="BETA-GLUCAN SYNTHESIS-ASSOCIATED PROTEIN KRE6-RELATED"/>
    <property type="match status" value="1"/>
</dbReference>
<comment type="similarity">
    <text evidence="2">Belongs to the SKN1/KRE6 family.</text>
</comment>
<keyword evidence="7" id="KW-0325">Glycoprotein</keyword>
<dbReference type="EMBL" id="WIUZ02000022">
    <property type="protein sequence ID" value="KAF9778750.1"/>
    <property type="molecule type" value="Genomic_DNA"/>
</dbReference>
<dbReference type="InterPro" id="IPR005629">
    <property type="entry name" value="Skn1/Kre6/Sbg1"/>
</dbReference>
<keyword evidence="3 10" id="KW-0812">Transmembrane</keyword>
<dbReference type="CDD" id="cd02180">
    <property type="entry name" value="GH16_fungal_KRE6_glucanase"/>
    <property type="match status" value="1"/>
</dbReference>
<dbReference type="GO" id="GO:0015926">
    <property type="term" value="F:glucosidase activity"/>
    <property type="evidence" value="ECO:0007669"/>
    <property type="project" value="TreeGrafter"/>
</dbReference>
<comment type="caution">
    <text evidence="12">The sequence shown here is derived from an EMBL/GenBank/DDBJ whole genome shotgun (WGS) entry which is preliminary data.</text>
</comment>
<dbReference type="Gene3D" id="2.60.120.200">
    <property type="match status" value="2"/>
</dbReference>
<proteinExistence type="inferred from homology"/>
<reference evidence="12" key="1">
    <citation type="journal article" date="2020" name="Nat. Commun.">
        <title>Large-scale genome sequencing of mycorrhizal fungi provides insights into the early evolution of symbiotic traits.</title>
        <authorList>
            <person name="Miyauchi S."/>
            <person name="Kiss E."/>
            <person name="Kuo A."/>
            <person name="Drula E."/>
            <person name="Kohler A."/>
            <person name="Sanchez-Garcia M."/>
            <person name="Morin E."/>
            <person name="Andreopoulos B."/>
            <person name="Barry K.W."/>
            <person name="Bonito G."/>
            <person name="Buee M."/>
            <person name="Carver A."/>
            <person name="Chen C."/>
            <person name="Cichocki N."/>
            <person name="Clum A."/>
            <person name="Culley D."/>
            <person name="Crous P.W."/>
            <person name="Fauchery L."/>
            <person name="Girlanda M."/>
            <person name="Hayes R.D."/>
            <person name="Keri Z."/>
            <person name="LaButti K."/>
            <person name="Lipzen A."/>
            <person name="Lombard V."/>
            <person name="Magnuson J."/>
            <person name="Maillard F."/>
            <person name="Murat C."/>
            <person name="Nolan M."/>
            <person name="Ohm R.A."/>
            <person name="Pangilinan J."/>
            <person name="Pereira M.F."/>
            <person name="Perotto S."/>
            <person name="Peter M."/>
            <person name="Pfister S."/>
            <person name="Riley R."/>
            <person name="Sitrit Y."/>
            <person name="Stielow J.B."/>
            <person name="Szollosi G."/>
            <person name="Zifcakova L."/>
            <person name="Stursova M."/>
            <person name="Spatafora J.W."/>
            <person name="Tedersoo L."/>
            <person name="Vaario L.M."/>
            <person name="Yamada A."/>
            <person name="Yan M."/>
            <person name="Wang P."/>
            <person name="Xu J."/>
            <person name="Bruns T."/>
            <person name="Baldrian P."/>
            <person name="Vilgalys R."/>
            <person name="Dunand C."/>
            <person name="Henrissat B."/>
            <person name="Grigoriev I.V."/>
            <person name="Hibbett D."/>
            <person name="Nagy L.G."/>
            <person name="Martin F.M."/>
        </authorList>
    </citation>
    <scope>NUCLEOTIDE SEQUENCE</scope>
    <source>
        <strain evidence="12">UH-Tt-Lm1</strain>
    </source>
</reference>
<evidence type="ECO:0000256" key="2">
    <source>
        <dbReference type="ARBA" id="ARBA00010962"/>
    </source>
</evidence>
<keyword evidence="8" id="KW-0961">Cell wall biogenesis/degradation</keyword>
<dbReference type="SUPFAM" id="SSF49899">
    <property type="entry name" value="Concanavalin A-like lectins/glucanases"/>
    <property type="match status" value="1"/>
</dbReference>
<dbReference type="PANTHER" id="PTHR31361:SF15">
    <property type="entry name" value="GH16 DOMAIN-CONTAINING PROTEIN"/>
    <property type="match status" value="1"/>
</dbReference>
<evidence type="ECO:0000256" key="7">
    <source>
        <dbReference type="ARBA" id="ARBA00023180"/>
    </source>
</evidence>
<keyword evidence="12" id="KW-0378">Hydrolase</keyword>
<dbReference type="GO" id="GO:0005886">
    <property type="term" value="C:plasma membrane"/>
    <property type="evidence" value="ECO:0007669"/>
    <property type="project" value="TreeGrafter"/>
</dbReference>
<evidence type="ECO:0000256" key="6">
    <source>
        <dbReference type="ARBA" id="ARBA00023136"/>
    </source>
</evidence>
<evidence type="ECO:0000256" key="5">
    <source>
        <dbReference type="ARBA" id="ARBA00022989"/>
    </source>
</evidence>
<feature type="transmembrane region" description="Helical" evidence="10">
    <location>
        <begin position="114"/>
        <end position="137"/>
    </location>
</feature>
<dbReference type="OrthoDB" id="412647at2759"/>
<dbReference type="Proteomes" id="UP000736335">
    <property type="component" value="Unassembled WGS sequence"/>
</dbReference>
<dbReference type="FunFam" id="2.60.120.200:FF:000135">
    <property type="entry name" value="Related to KRE6-glucan synthase subunit"/>
    <property type="match status" value="1"/>
</dbReference>
<evidence type="ECO:0000313" key="13">
    <source>
        <dbReference type="Proteomes" id="UP000736335"/>
    </source>
</evidence>
<evidence type="ECO:0000259" key="11">
    <source>
        <dbReference type="PROSITE" id="PS51762"/>
    </source>
</evidence>